<evidence type="ECO:0000313" key="3">
    <source>
        <dbReference type="Proteomes" id="UP000654345"/>
    </source>
</evidence>
<gene>
    <name evidence="2" type="ORF">KSB_86670</name>
</gene>
<protein>
    <recommendedName>
        <fullName evidence="1">DUF7007 domain-containing protein</fullName>
    </recommendedName>
</protein>
<proteinExistence type="predicted"/>
<reference evidence="2 3" key="1">
    <citation type="journal article" date="2021" name="Int. J. Syst. Evol. Microbiol.">
        <title>Reticulibacter mediterranei gen. nov., sp. nov., within the new family Reticulibacteraceae fam. nov., and Ktedonospora formicarum gen. nov., sp. nov., Ktedonobacter robiniae sp. nov., Dictyobacter formicarum sp. nov. and Dictyobacter arantiisoli sp. nov., belonging to the class Ktedonobacteria.</title>
        <authorList>
            <person name="Yabe S."/>
            <person name="Zheng Y."/>
            <person name="Wang C.M."/>
            <person name="Sakai Y."/>
            <person name="Abe K."/>
            <person name="Yokota A."/>
            <person name="Donadio S."/>
            <person name="Cavaletti L."/>
            <person name="Monciardini P."/>
        </authorList>
    </citation>
    <scope>NUCLEOTIDE SEQUENCE [LARGE SCALE GENOMIC DNA]</scope>
    <source>
        <strain evidence="2 3">SOSP1-30</strain>
    </source>
</reference>
<dbReference type="Proteomes" id="UP000654345">
    <property type="component" value="Unassembled WGS sequence"/>
</dbReference>
<organism evidence="2 3">
    <name type="scientific">Ktedonobacter robiniae</name>
    <dbReference type="NCBI Taxonomy" id="2778365"/>
    <lineage>
        <taxon>Bacteria</taxon>
        <taxon>Bacillati</taxon>
        <taxon>Chloroflexota</taxon>
        <taxon>Ktedonobacteria</taxon>
        <taxon>Ktedonobacterales</taxon>
        <taxon>Ktedonobacteraceae</taxon>
        <taxon>Ktedonobacter</taxon>
    </lineage>
</organism>
<comment type="caution">
    <text evidence="2">The sequence shown here is derived from an EMBL/GenBank/DDBJ whole genome shotgun (WGS) entry which is preliminary data.</text>
</comment>
<dbReference type="InterPro" id="IPR054276">
    <property type="entry name" value="DUF7007"/>
</dbReference>
<keyword evidence="3" id="KW-1185">Reference proteome</keyword>
<evidence type="ECO:0000313" key="2">
    <source>
        <dbReference type="EMBL" id="GHO60192.1"/>
    </source>
</evidence>
<name>A0ABQ3V6H5_9CHLR</name>
<dbReference type="Pfam" id="PF22653">
    <property type="entry name" value="DUF7007"/>
    <property type="match status" value="1"/>
</dbReference>
<dbReference type="RefSeq" id="WP_201376358.1">
    <property type="nucleotide sequence ID" value="NZ_BNJG01000004.1"/>
</dbReference>
<accession>A0ABQ3V6H5</accession>
<feature type="domain" description="DUF7007" evidence="1">
    <location>
        <begin position="2"/>
        <end position="101"/>
    </location>
</feature>
<evidence type="ECO:0000259" key="1">
    <source>
        <dbReference type="Pfam" id="PF22653"/>
    </source>
</evidence>
<sequence length="115" mass="13443">MHTPWGKAQTKQQLDEGVYWVTTAIHGGLLIEKERAQALLSTRACRIGMPWNDFLAFEQEHAMMVVFYEQPQLYPWIEEELSVKLAEDALRLRYPDYFVGEKAIKKLYLNEDASH</sequence>
<dbReference type="EMBL" id="BNJG01000004">
    <property type="protein sequence ID" value="GHO60192.1"/>
    <property type="molecule type" value="Genomic_DNA"/>
</dbReference>